<feature type="region of interest" description="Disordered" evidence="1">
    <location>
        <begin position="87"/>
        <end position="141"/>
    </location>
</feature>
<feature type="region of interest" description="Disordered" evidence="1">
    <location>
        <begin position="37"/>
        <end position="74"/>
    </location>
</feature>
<feature type="region of interest" description="Disordered" evidence="1">
    <location>
        <begin position="1"/>
        <end position="23"/>
    </location>
</feature>
<feature type="compositionally biased region" description="Low complexity" evidence="1">
    <location>
        <begin position="125"/>
        <end position="141"/>
    </location>
</feature>
<feature type="compositionally biased region" description="Polar residues" evidence="1">
    <location>
        <begin position="65"/>
        <end position="74"/>
    </location>
</feature>
<comment type="caution">
    <text evidence="2">The sequence shown here is derived from an EMBL/GenBank/DDBJ whole genome shotgun (WGS) entry which is preliminary data.</text>
</comment>
<gene>
    <name evidence="2" type="ORF">DV20_32700</name>
</gene>
<evidence type="ECO:0000256" key="1">
    <source>
        <dbReference type="SAM" id="MobiDB-lite"/>
    </source>
</evidence>
<keyword evidence="3" id="KW-1185">Reference proteome</keyword>
<reference evidence="2 3" key="1">
    <citation type="submission" date="2014-05" db="EMBL/GenBank/DDBJ databases">
        <title>Draft genome sequence of Amycolatopsis rifamycinica DSM 46095.</title>
        <authorList>
            <person name="Lal R."/>
            <person name="Saxena A."/>
            <person name="Kumari R."/>
            <person name="Mukherjee U."/>
            <person name="Singh P."/>
            <person name="Sangwan N."/>
            <person name="Mahato N.K."/>
        </authorList>
    </citation>
    <scope>NUCLEOTIDE SEQUENCE [LARGE SCALE GENOMIC DNA]</scope>
    <source>
        <strain evidence="2 3">DSM 46095</strain>
    </source>
</reference>
<proteinExistence type="predicted"/>
<evidence type="ECO:0000313" key="2">
    <source>
        <dbReference type="EMBL" id="KDN18099.1"/>
    </source>
</evidence>
<protein>
    <submittedName>
        <fullName evidence="2">Uncharacterized protein</fullName>
    </submittedName>
</protein>
<dbReference type="Proteomes" id="UP000027345">
    <property type="component" value="Unassembled WGS sequence"/>
</dbReference>
<organism evidence="2 3">
    <name type="scientific">Amycolatopsis rifamycinica</name>
    <dbReference type="NCBI Taxonomy" id="287986"/>
    <lineage>
        <taxon>Bacteria</taxon>
        <taxon>Bacillati</taxon>
        <taxon>Actinomycetota</taxon>
        <taxon>Actinomycetes</taxon>
        <taxon>Pseudonocardiales</taxon>
        <taxon>Pseudonocardiaceae</taxon>
        <taxon>Amycolatopsis</taxon>
    </lineage>
</organism>
<feature type="compositionally biased region" description="Low complexity" evidence="1">
    <location>
        <begin position="38"/>
        <end position="59"/>
    </location>
</feature>
<evidence type="ECO:0000313" key="3">
    <source>
        <dbReference type="Proteomes" id="UP000027345"/>
    </source>
</evidence>
<sequence length="141" mass="14091">MVIDRSSGVRTRCRSPPERSRSGCVVAATTDCEGIRRASTSATSAHATASHAGAPAPTAIRNPVSGGTTNRTTPWSITVSRALAWASRPGPATSGTSAPLAPSPSTRAEVMTKATTSSTGRLSRPADATAASTTAAPASTA</sequence>
<accession>A0A066U1V4</accession>
<dbReference type="EMBL" id="JMQI01000066">
    <property type="protein sequence ID" value="KDN18099.1"/>
    <property type="molecule type" value="Genomic_DNA"/>
</dbReference>
<name>A0A066U1V4_9PSEU</name>
<dbReference type="AlphaFoldDB" id="A0A066U1V4"/>